<reference evidence="8 9" key="1">
    <citation type="submission" date="2017-01" db="EMBL/GenBank/DDBJ databases">
        <authorList>
            <person name="Erauso G."/>
        </authorList>
    </citation>
    <scope>NUCLEOTIDE SEQUENCE [LARGE SCALE GENOMIC DNA]</scope>
    <source>
        <strain evidence="8">MESINF1</strain>
    </source>
</reference>
<evidence type="ECO:0000256" key="4">
    <source>
        <dbReference type="ARBA" id="ARBA00022679"/>
    </source>
</evidence>
<dbReference type="FunFam" id="3.40.1010.10:FF:000007">
    <property type="entry name" value="Ribosomal RNA small subunit methyltransferase I"/>
    <property type="match status" value="1"/>
</dbReference>
<dbReference type="EMBL" id="LS974202">
    <property type="protein sequence ID" value="SSC13253.1"/>
    <property type="molecule type" value="Genomic_DNA"/>
</dbReference>
<evidence type="ECO:0000256" key="5">
    <source>
        <dbReference type="ARBA" id="ARBA00022691"/>
    </source>
</evidence>
<dbReference type="PROSITE" id="PS01296">
    <property type="entry name" value="RSMI"/>
    <property type="match status" value="1"/>
</dbReference>
<dbReference type="InterPro" id="IPR035996">
    <property type="entry name" value="4pyrrol_Methylase_sf"/>
</dbReference>
<dbReference type="EC" id="2.1.1.198" evidence="6"/>
<dbReference type="HAMAP" id="MF_01877">
    <property type="entry name" value="16SrRNA_methyltr_I"/>
    <property type="match status" value="1"/>
</dbReference>
<feature type="domain" description="Tetrapyrrole methylase" evidence="7">
    <location>
        <begin position="7"/>
        <end position="209"/>
    </location>
</feature>
<name>A0A7Z7LFR3_9BACT</name>
<dbReference type="Gene3D" id="3.40.1010.10">
    <property type="entry name" value="Cobalt-precorrin-4 Transmethylase, Domain 1"/>
    <property type="match status" value="1"/>
</dbReference>
<organism evidence="8 9">
    <name type="scientific">Mesotoga infera</name>
    <dbReference type="NCBI Taxonomy" id="1236046"/>
    <lineage>
        <taxon>Bacteria</taxon>
        <taxon>Thermotogati</taxon>
        <taxon>Thermotogota</taxon>
        <taxon>Thermotogae</taxon>
        <taxon>Kosmotogales</taxon>
        <taxon>Kosmotogaceae</taxon>
        <taxon>Mesotoga</taxon>
    </lineage>
</organism>
<comment type="subcellular location">
    <subcellularLocation>
        <location evidence="6">Cytoplasm</location>
    </subcellularLocation>
</comment>
<dbReference type="InterPro" id="IPR000878">
    <property type="entry name" value="4pyrrol_Mease"/>
</dbReference>
<evidence type="ECO:0000256" key="2">
    <source>
        <dbReference type="ARBA" id="ARBA00022552"/>
    </source>
</evidence>
<evidence type="ECO:0000313" key="9">
    <source>
        <dbReference type="Proteomes" id="UP000250796"/>
    </source>
</evidence>
<comment type="catalytic activity">
    <reaction evidence="6">
        <text>cytidine(1402) in 16S rRNA + S-adenosyl-L-methionine = 2'-O-methylcytidine(1402) in 16S rRNA + S-adenosyl-L-homocysteine + H(+)</text>
        <dbReference type="Rhea" id="RHEA:42924"/>
        <dbReference type="Rhea" id="RHEA-COMP:10285"/>
        <dbReference type="Rhea" id="RHEA-COMP:10286"/>
        <dbReference type="ChEBI" id="CHEBI:15378"/>
        <dbReference type="ChEBI" id="CHEBI:57856"/>
        <dbReference type="ChEBI" id="CHEBI:59789"/>
        <dbReference type="ChEBI" id="CHEBI:74495"/>
        <dbReference type="ChEBI" id="CHEBI:82748"/>
        <dbReference type="EC" id="2.1.1.198"/>
    </reaction>
</comment>
<dbReference type="InterPro" id="IPR008189">
    <property type="entry name" value="rRNA_ssu_MeTfrase_I"/>
</dbReference>
<evidence type="ECO:0000256" key="1">
    <source>
        <dbReference type="ARBA" id="ARBA00022490"/>
    </source>
</evidence>
<keyword evidence="2 6" id="KW-0698">rRNA processing</keyword>
<evidence type="ECO:0000313" key="8">
    <source>
        <dbReference type="EMBL" id="SSC13253.1"/>
    </source>
</evidence>
<dbReference type="PIRSF" id="PIRSF005917">
    <property type="entry name" value="MTase_YraL"/>
    <property type="match status" value="1"/>
</dbReference>
<comment type="function">
    <text evidence="6">Catalyzes the 2'-O-methylation of the ribose of cytidine 1402 (C1402) in 16S rRNA.</text>
</comment>
<dbReference type="InterPro" id="IPR014776">
    <property type="entry name" value="4pyrrole_Mease_sub2"/>
</dbReference>
<dbReference type="GO" id="GO:0070677">
    <property type="term" value="F:rRNA (cytosine-2'-O-)-methyltransferase activity"/>
    <property type="evidence" value="ECO:0007669"/>
    <property type="project" value="UniProtKB-UniRule"/>
</dbReference>
<comment type="similarity">
    <text evidence="6">Belongs to the methyltransferase superfamily. RsmI family.</text>
</comment>
<dbReference type="AlphaFoldDB" id="A0A7Z7LFR3"/>
<gene>
    <name evidence="6 8" type="primary">rsmI</name>
    <name evidence="8" type="ORF">MESINF_1809</name>
</gene>
<evidence type="ECO:0000256" key="3">
    <source>
        <dbReference type="ARBA" id="ARBA00022603"/>
    </source>
</evidence>
<dbReference type="GO" id="GO:0005737">
    <property type="term" value="C:cytoplasm"/>
    <property type="evidence" value="ECO:0007669"/>
    <property type="project" value="UniProtKB-SubCell"/>
</dbReference>
<dbReference type="PANTHER" id="PTHR46111:SF1">
    <property type="entry name" value="RIBOSOMAL RNA SMALL SUBUNIT METHYLTRANSFERASE I"/>
    <property type="match status" value="1"/>
</dbReference>
<evidence type="ECO:0000256" key="6">
    <source>
        <dbReference type="HAMAP-Rule" id="MF_01877"/>
    </source>
</evidence>
<keyword evidence="5 6" id="KW-0949">S-adenosyl-L-methionine</keyword>
<dbReference type="InterPro" id="IPR018063">
    <property type="entry name" value="SAM_MeTrfase_RsmI_CS"/>
</dbReference>
<keyword evidence="4 6" id="KW-0808">Transferase</keyword>
<dbReference type="NCBIfam" id="TIGR00096">
    <property type="entry name" value="16S rRNA (cytidine(1402)-2'-O)-methyltransferase"/>
    <property type="match status" value="1"/>
</dbReference>
<protein>
    <recommendedName>
        <fullName evidence="6">Ribosomal RNA small subunit methyltransferase I</fullName>
        <ecNumber evidence="6">2.1.1.198</ecNumber>
    </recommendedName>
    <alternativeName>
        <fullName evidence="6">16S rRNA 2'-O-ribose C1402 methyltransferase</fullName>
    </alternativeName>
    <alternativeName>
        <fullName evidence="6">rRNA (cytidine-2'-O-)-methyltransferase RsmI</fullName>
    </alternativeName>
</protein>
<keyword evidence="3 6" id="KW-0489">Methyltransferase</keyword>
<dbReference type="CDD" id="cd11648">
    <property type="entry name" value="RsmI"/>
    <property type="match status" value="1"/>
</dbReference>
<keyword evidence="1 6" id="KW-0963">Cytoplasm</keyword>
<dbReference type="Proteomes" id="UP000250796">
    <property type="component" value="Chromosome MESINF"/>
</dbReference>
<keyword evidence="9" id="KW-1185">Reference proteome</keyword>
<dbReference type="Pfam" id="PF00590">
    <property type="entry name" value="TP_methylase"/>
    <property type="match status" value="1"/>
</dbReference>
<dbReference type="InterPro" id="IPR014777">
    <property type="entry name" value="4pyrrole_Mease_sub1"/>
</dbReference>
<dbReference type="RefSeq" id="WP_169699423.1">
    <property type="nucleotide sequence ID" value="NZ_LS974202.1"/>
</dbReference>
<evidence type="ECO:0000259" key="7">
    <source>
        <dbReference type="Pfam" id="PF00590"/>
    </source>
</evidence>
<dbReference type="KEGG" id="minf:MESINF_1809"/>
<proteinExistence type="inferred from homology"/>
<dbReference type="PANTHER" id="PTHR46111">
    <property type="entry name" value="RIBOSOMAL RNA SMALL SUBUNIT METHYLTRANSFERASE I"/>
    <property type="match status" value="1"/>
</dbReference>
<dbReference type="FunFam" id="3.30.950.10:FF:000002">
    <property type="entry name" value="Ribosomal RNA small subunit methyltransferase I"/>
    <property type="match status" value="1"/>
</dbReference>
<sequence>MDPQFGRLYLVGTPIGNLEDITLRALRILGEVELVVAEDTRRASSLMSALELKRKEIISFNMHNQSRRIPILLGRLKNGEKIALVSDAGMPVISDPGATLVRICRENGIEVDVIPGPSAVTTAVALSGFPGANFTFLGFLPRGKNRRRLFRRISTGTFEESLIVFFESPYRLLETLRDLLETLGDRDIFVAREMTKKFQESLNGKISEIIAHFASSEPVGELTVVVSGRSGENARDA</sequence>
<dbReference type="Gene3D" id="3.30.950.10">
    <property type="entry name" value="Methyltransferase, Cobalt-precorrin-4 Transmethylase, Domain 2"/>
    <property type="match status" value="1"/>
</dbReference>
<dbReference type="SUPFAM" id="SSF53790">
    <property type="entry name" value="Tetrapyrrole methylase"/>
    <property type="match status" value="1"/>
</dbReference>
<accession>A0A7Z7LFR3</accession>